<dbReference type="OrthoDB" id="1924968at2759"/>
<evidence type="ECO:0000313" key="9">
    <source>
        <dbReference type="Proteomes" id="UP000799049"/>
    </source>
</evidence>
<dbReference type="InterPro" id="IPR018108">
    <property type="entry name" value="MCP_transmembrane"/>
</dbReference>
<proteinExistence type="inferred from homology"/>
<keyword evidence="5 6" id="KW-0472">Membrane</keyword>
<evidence type="ECO:0000256" key="4">
    <source>
        <dbReference type="ARBA" id="ARBA00022737"/>
    </source>
</evidence>
<dbReference type="GO" id="GO:0005739">
    <property type="term" value="C:mitochondrion"/>
    <property type="evidence" value="ECO:0007669"/>
    <property type="project" value="TreeGrafter"/>
</dbReference>
<keyword evidence="9" id="KW-1185">Reference proteome</keyword>
<name>A0A8K0AH13_ANDGO</name>
<dbReference type="SUPFAM" id="SSF103506">
    <property type="entry name" value="Mitochondrial carrier"/>
    <property type="match status" value="1"/>
</dbReference>
<evidence type="ECO:0000256" key="3">
    <source>
        <dbReference type="ARBA" id="ARBA00022692"/>
    </source>
</evidence>
<keyword evidence="4" id="KW-0677">Repeat</keyword>
<dbReference type="InterPro" id="IPR002067">
    <property type="entry name" value="MCP"/>
</dbReference>
<keyword evidence="3 6" id="KW-0812">Transmembrane</keyword>
<accession>A0A8K0AH13</accession>
<dbReference type="Proteomes" id="UP000799049">
    <property type="component" value="Unassembled WGS sequence"/>
</dbReference>
<organism evidence="8 9">
    <name type="scientific">Andalucia godoyi</name>
    <name type="common">Flagellate</name>
    <dbReference type="NCBI Taxonomy" id="505711"/>
    <lineage>
        <taxon>Eukaryota</taxon>
        <taxon>Discoba</taxon>
        <taxon>Jakobida</taxon>
        <taxon>Andalucina</taxon>
        <taxon>Andaluciidae</taxon>
        <taxon>Andalucia</taxon>
    </lineage>
</organism>
<evidence type="ECO:0000256" key="5">
    <source>
        <dbReference type="ARBA" id="ARBA00023136"/>
    </source>
</evidence>
<dbReference type="Gene3D" id="1.50.40.10">
    <property type="entry name" value="Mitochondrial carrier domain"/>
    <property type="match status" value="2"/>
</dbReference>
<evidence type="ECO:0000313" key="8">
    <source>
        <dbReference type="EMBL" id="KAF0852772.1"/>
    </source>
</evidence>
<protein>
    <submittedName>
        <fullName evidence="8">Mitochondrial solute carrier family 25 member 38</fullName>
    </submittedName>
</protein>
<dbReference type="GO" id="GO:0016020">
    <property type="term" value="C:membrane"/>
    <property type="evidence" value="ECO:0007669"/>
    <property type="project" value="UniProtKB-SubCell"/>
</dbReference>
<evidence type="ECO:0000256" key="6">
    <source>
        <dbReference type="PROSITE-ProRule" id="PRU00282"/>
    </source>
</evidence>
<dbReference type="GO" id="GO:1904983">
    <property type="term" value="P:glycine import into mitochondrion"/>
    <property type="evidence" value="ECO:0007669"/>
    <property type="project" value="TreeGrafter"/>
</dbReference>
<dbReference type="GO" id="GO:0015187">
    <property type="term" value="F:glycine transmembrane transporter activity"/>
    <property type="evidence" value="ECO:0007669"/>
    <property type="project" value="TreeGrafter"/>
</dbReference>
<dbReference type="AlphaFoldDB" id="A0A8K0AH13"/>
<comment type="subcellular location">
    <subcellularLocation>
        <location evidence="1">Membrane</location>
        <topology evidence="1">Multi-pass membrane protein</topology>
    </subcellularLocation>
</comment>
<evidence type="ECO:0000256" key="7">
    <source>
        <dbReference type="RuleBase" id="RU000488"/>
    </source>
</evidence>
<feature type="repeat" description="Solcar" evidence="6">
    <location>
        <begin position="226"/>
        <end position="320"/>
    </location>
</feature>
<gene>
    <name evidence="8" type="ORF">ANDGO_06625</name>
</gene>
<dbReference type="InterPro" id="IPR023395">
    <property type="entry name" value="MCP_dom_sf"/>
</dbReference>
<dbReference type="PANTHER" id="PTHR46181">
    <property type="entry name" value="MITOCHONDRIAL GLYCINE TRANSPORTER"/>
    <property type="match status" value="1"/>
</dbReference>
<comment type="similarity">
    <text evidence="7">Belongs to the mitochondrial carrier (TC 2.A.29) family.</text>
</comment>
<evidence type="ECO:0000256" key="1">
    <source>
        <dbReference type="ARBA" id="ARBA00004141"/>
    </source>
</evidence>
<keyword evidence="2 7" id="KW-0813">Transport</keyword>
<dbReference type="Pfam" id="PF00153">
    <property type="entry name" value="Mito_carr"/>
    <property type="match status" value="3"/>
</dbReference>
<feature type="repeat" description="Solcar" evidence="6">
    <location>
        <begin position="126"/>
        <end position="212"/>
    </location>
</feature>
<dbReference type="PRINTS" id="PR00926">
    <property type="entry name" value="MITOCARRIER"/>
</dbReference>
<comment type="caution">
    <text evidence="8">The sequence shown here is derived from an EMBL/GenBank/DDBJ whole genome shotgun (WGS) entry which is preliminary data.</text>
</comment>
<sequence length="323" mass="35370">MSDSSPGKNLLSGSLAATTTALCLQPFDVIKTIMIGAPSFSKTSQSVMSSRARIAQQMTFREASKWIVQTEGYAALWKGSVPSLLRVAPGSGMYFMTISIVSKAFHEYKARKLARINRQSPDGVQLSVFEMALVGFSSRAMVAVLSNPISVVKTRLEYQSGKKVYSGTVDAFVKICRSESPRAFFSGLVPTIARDAPFSGIYLASYKTVKGKLEAYSFAFPSVMQHNSVYAALSGTCAGIVATLVTHPADVIKTRVQLSYATGHMQKNPLSWAKHFAQIVSSILAEHGWRGFMRGALPRVLKRSMSAAFTWTIYEYLMQVIIR</sequence>
<dbReference type="PROSITE" id="PS50920">
    <property type="entry name" value="SOLCAR"/>
    <property type="match status" value="3"/>
</dbReference>
<dbReference type="PANTHER" id="PTHR46181:SF3">
    <property type="entry name" value="MITOCHONDRIAL GLYCINE TRANSPORTER"/>
    <property type="match status" value="1"/>
</dbReference>
<reference evidence="8" key="1">
    <citation type="submission" date="2019-09" db="EMBL/GenBank/DDBJ databases">
        <title>The Mitochondrial Proteome of the Jakobid, Andalucia godoyi, a Protist With the Most Gene-Rich and Bacteria-Like Mitochondrial Genome.</title>
        <authorList>
            <person name="Gray M.W."/>
            <person name="Burger G."/>
            <person name="Derelle R."/>
            <person name="Klimes V."/>
            <person name="Leger M."/>
            <person name="Sarrasin M."/>
            <person name="Vlcek C."/>
            <person name="Roger A.J."/>
            <person name="Elias M."/>
            <person name="Lang B.F."/>
        </authorList>
    </citation>
    <scope>NUCLEOTIDE SEQUENCE</scope>
    <source>
        <strain evidence="8">And28</strain>
    </source>
</reference>
<dbReference type="EMBL" id="VRVR01000017">
    <property type="protein sequence ID" value="KAF0852772.1"/>
    <property type="molecule type" value="Genomic_DNA"/>
</dbReference>
<feature type="repeat" description="Solcar" evidence="6">
    <location>
        <begin position="4"/>
        <end position="104"/>
    </location>
</feature>
<evidence type="ECO:0000256" key="2">
    <source>
        <dbReference type="ARBA" id="ARBA00022448"/>
    </source>
</evidence>